<dbReference type="Gene3D" id="3.40.50.1820">
    <property type="entry name" value="alpha/beta hydrolase"/>
    <property type="match status" value="1"/>
</dbReference>
<dbReference type="InterPro" id="IPR021440">
    <property type="entry name" value="DUF3089"/>
</dbReference>
<reference evidence="2" key="1">
    <citation type="submission" date="2016-10" db="EMBL/GenBank/DDBJ databases">
        <authorList>
            <person name="Varghese N."/>
            <person name="Submissions S."/>
        </authorList>
    </citation>
    <scope>NUCLEOTIDE SEQUENCE [LARGE SCALE GENOMIC DNA]</scope>
    <source>
        <strain evidence="2">DSM 8987</strain>
    </source>
</reference>
<keyword evidence="2" id="KW-1185">Reference proteome</keyword>
<sequence length="344" mass="37491">MIRNALKNSLRGRLSAMLLLTIVLAMLVAGCGDSSSSSDGADRQTTDYSVQTHWLKVPETTDKEVDVFYLYPTAWAKTAPTDANIAEIDNASMLAGSAAAYARQATAFEPVGNVYAPYYRQVDAAYSLALPAQERDELLASVPAADAEAALDYYFKHYNNGRPFLLVGHSQGSNVLILLLADYFKNHPEYLERMVVAYVIGYSVTADFLAANPHLHFAQGPDDTGVIVSYNTLSPTVDSDNVPFLLPGALAINPISWTLDETPAAVEEGLGSFLPDADGVFQQVPQYADARVDTSNGVVRCATAVDDELRLSSAGVYHSYDIPFYYFNLRANAANRVEHYFDAQ</sequence>
<dbReference type="RefSeq" id="WP_171906414.1">
    <property type="nucleotide sequence ID" value="NZ_FNAQ01000014.1"/>
</dbReference>
<proteinExistence type="predicted"/>
<dbReference type="InterPro" id="IPR029058">
    <property type="entry name" value="AB_hydrolase_fold"/>
</dbReference>
<dbReference type="Pfam" id="PF11288">
    <property type="entry name" value="DUF3089"/>
    <property type="match status" value="1"/>
</dbReference>
<gene>
    <name evidence="1" type="ORF">SAMN05661003_11449</name>
</gene>
<dbReference type="STRING" id="57664.SAMN05661003_11449"/>
<accession>A0A1G7DP03</accession>
<dbReference type="SUPFAM" id="SSF53474">
    <property type="entry name" value="alpha/beta-Hydrolases"/>
    <property type="match status" value="1"/>
</dbReference>
<dbReference type="PROSITE" id="PS51257">
    <property type="entry name" value="PROKAR_LIPOPROTEIN"/>
    <property type="match status" value="1"/>
</dbReference>
<evidence type="ECO:0000313" key="1">
    <source>
        <dbReference type="EMBL" id="SDE52545.1"/>
    </source>
</evidence>
<dbReference type="AlphaFoldDB" id="A0A1G7DP03"/>
<evidence type="ECO:0000313" key="2">
    <source>
        <dbReference type="Proteomes" id="UP000243205"/>
    </source>
</evidence>
<dbReference type="EMBL" id="FNAQ01000014">
    <property type="protein sequence ID" value="SDE52545.1"/>
    <property type="molecule type" value="Genomic_DNA"/>
</dbReference>
<name>A0A1G7DP03_9BACT</name>
<organism evidence="1 2">
    <name type="scientific">Desulfuromonas thiophila</name>
    <dbReference type="NCBI Taxonomy" id="57664"/>
    <lineage>
        <taxon>Bacteria</taxon>
        <taxon>Pseudomonadati</taxon>
        <taxon>Thermodesulfobacteriota</taxon>
        <taxon>Desulfuromonadia</taxon>
        <taxon>Desulfuromonadales</taxon>
        <taxon>Desulfuromonadaceae</taxon>
        <taxon>Desulfuromonas</taxon>
    </lineage>
</organism>
<protein>
    <recommendedName>
        <fullName evidence="3">DUF3089 domain-containing protein</fullName>
    </recommendedName>
</protein>
<dbReference type="Proteomes" id="UP000243205">
    <property type="component" value="Unassembled WGS sequence"/>
</dbReference>
<evidence type="ECO:0008006" key="3">
    <source>
        <dbReference type="Google" id="ProtNLM"/>
    </source>
</evidence>